<proteinExistence type="predicted"/>
<sequence>MSGWRRAILVCLTLCLVRAVVPEGGGVATAAEASRLQSGWTAASVTSASPVQLFDVVRGQVIRSLPNSPIFRRTGESWIASIRGAWGGFRLDPTSGYVLKVPFEPPLNVNNGWYRGDVTELYVMWDPATPHDTRLMLMGRGGSPRMFTIGAEAGAFVEQLRRE</sequence>
<evidence type="ECO:0000313" key="3">
    <source>
        <dbReference type="Proteomes" id="UP000307943"/>
    </source>
</evidence>
<reference evidence="2 3" key="1">
    <citation type="submission" date="2019-05" db="EMBL/GenBank/DDBJ databases">
        <title>We sequenced the genome of Paenibacillus hemerocallicola KCTC 33185 for further insight into its adaptation and study the phylogeny of Paenibacillus.</title>
        <authorList>
            <person name="Narsing Rao M.P."/>
        </authorList>
    </citation>
    <scope>NUCLEOTIDE SEQUENCE [LARGE SCALE GENOMIC DNA]</scope>
    <source>
        <strain evidence="2 3">KCTC 33185</strain>
    </source>
</reference>
<keyword evidence="1" id="KW-0732">Signal</keyword>
<organism evidence="2 3">
    <name type="scientific">Paenibacillus hemerocallicola</name>
    <dbReference type="NCBI Taxonomy" id="1172614"/>
    <lineage>
        <taxon>Bacteria</taxon>
        <taxon>Bacillati</taxon>
        <taxon>Bacillota</taxon>
        <taxon>Bacilli</taxon>
        <taxon>Bacillales</taxon>
        <taxon>Paenibacillaceae</taxon>
        <taxon>Paenibacillus</taxon>
    </lineage>
</organism>
<accession>A0A5C4T6Y5</accession>
<dbReference type="RefSeq" id="WP_139603836.1">
    <property type="nucleotide sequence ID" value="NZ_VDCQ01000027.1"/>
</dbReference>
<evidence type="ECO:0000313" key="2">
    <source>
        <dbReference type="EMBL" id="TNJ64576.1"/>
    </source>
</evidence>
<feature type="signal peptide" evidence="1">
    <location>
        <begin position="1"/>
        <end position="19"/>
    </location>
</feature>
<dbReference type="EMBL" id="VDCQ01000027">
    <property type="protein sequence ID" value="TNJ64576.1"/>
    <property type="molecule type" value="Genomic_DNA"/>
</dbReference>
<gene>
    <name evidence="2" type="ORF">FE784_19160</name>
</gene>
<comment type="caution">
    <text evidence="2">The sequence shown here is derived from an EMBL/GenBank/DDBJ whole genome shotgun (WGS) entry which is preliminary data.</text>
</comment>
<evidence type="ECO:0000256" key="1">
    <source>
        <dbReference type="SAM" id="SignalP"/>
    </source>
</evidence>
<keyword evidence="3" id="KW-1185">Reference proteome</keyword>
<protein>
    <submittedName>
        <fullName evidence="2">Uncharacterized protein</fullName>
    </submittedName>
</protein>
<dbReference type="AlphaFoldDB" id="A0A5C4T6Y5"/>
<dbReference type="OrthoDB" id="2083243at2"/>
<feature type="chain" id="PRO_5038929157" evidence="1">
    <location>
        <begin position="20"/>
        <end position="163"/>
    </location>
</feature>
<name>A0A5C4T6Y5_9BACL</name>
<dbReference type="Proteomes" id="UP000307943">
    <property type="component" value="Unassembled WGS sequence"/>
</dbReference>